<dbReference type="SUPFAM" id="SSF50814">
    <property type="entry name" value="Lipocalins"/>
    <property type="match status" value="1"/>
</dbReference>
<dbReference type="STRING" id="759620.WS105_0057"/>
<evidence type="ECO:0000313" key="1">
    <source>
        <dbReference type="EMBL" id="AIM62308.1"/>
    </source>
</evidence>
<evidence type="ECO:0008006" key="3">
    <source>
        <dbReference type="Google" id="ProtNLM"/>
    </source>
</evidence>
<keyword evidence="2" id="KW-1185">Reference proteome</keyword>
<dbReference type="EMBL" id="CP009223">
    <property type="protein sequence ID" value="AIM62308.1"/>
    <property type="molecule type" value="Genomic_DNA"/>
</dbReference>
<name>A0A075TXH4_9LACO</name>
<dbReference type="Pfam" id="PF09148">
    <property type="entry name" value="DUF1934"/>
    <property type="match status" value="1"/>
</dbReference>
<evidence type="ECO:0000313" key="2">
    <source>
        <dbReference type="Proteomes" id="UP000029079"/>
    </source>
</evidence>
<sequence length="142" mass="15501">MPQETAIALTAISKITQENQSETIETVTSGTATEMANATYIRYIEETSVDDTTLQTNVTIKLADDNTLQIRRSGAANARLTFDLTQPTTTHYRTAVGNFVFDIHTSALSINTTDGTCHVAYALKSGDDLIGHYDFALNYTTV</sequence>
<dbReference type="Gene3D" id="2.40.128.20">
    <property type="match status" value="1"/>
</dbReference>
<dbReference type="Proteomes" id="UP000029079">
    <property type="component" value="Chromosome"/>
</dbReference>
<reference evidence="1 2" key="1">
    <citation type="journal article" date="2014" name="Genome Announc.">
        <title>Complete Genome Sequences of Fish Pathogenic Weissella ceti Strains WS74 and WS105.</title>
        <authorList>
            <person name="Figueiredo H.C."/>
            <person name="Leal C.A."/>
            <person name="Dorella F.A."/>
            <person name="Carvalho A.F."/>
            <person name="Soares S.C."/>
            <person name="Pereira F.L."/>
            <person name="Azevedo V.A."/>
        </authorList>
    </citation>
    <scope>NUCLEOTIDE SEQUENCE [LARGE SCALE GENOMIC DNA]</scope>
    <source>
        <strain evidence="1 2">WS74</strain>
    </source>
</reference>
<dbReference type="KEGG" id="wci:WS105_0057"/>
<reference evidence="2" key="2">
    <citation type="submission" date="2014-08" db="EMBL/GenBank/DDBJ databases">
        <title>Complete genome of Weissella ceti strain WS74 isolated from diseased rainbow trout in Brazil.</title>
        <authorList>
            <person name="Figueiredo H.C.P."/>
            <person name="Leal C.A.G."/>
            <person name="Pereira F.L."/>
            <person name="Soares S.C."/>
            <person name="Dorella F.A."/>
            <person name="Carvalho A.F."/>
            <person name="Azevedo V.A.C."/>
        </authorList>
    </citation>
    <scope>NUCLEOTIDE SEQUENCE [LARGE SCALE GENOMIC DNA]</scope>
    <source>
        <strain evidence="2">WS74</strain>
    </source>
</reference>
<organism evidence="1 2">
    <name type="scientific">Weissella ceti</name>
    <dbReference type="NCBI Taxonomy" id="759620"/>
    <lineage>
        <taxon>Bacteria</taxon>
        <taxon>Bacillati</taxon>
        <taxon>Bacillota</taxon>
        <taxon>Bacilli</taxon>
        <taxon>Lactobacillales</taxon>
        <taxon>Lactobacillaceae</taxon>
        <taxon>Weissella</taxon>
    </lineage>
</organism>
<dbReference type="PATRIC" id="fig|759620.7.peg.54"/>
<dbReference type="RefSeq" id="WP_009495690.1">
    <property type="nucleotide sequence ID" value="NZ_CP009223.1"/>
</dbReference>
<dbReference type="AlphaFoldDB" id="A0A075TXH4"/>
<protein>
    <recommendedName>
        <fullName evidence="3">DUF1934 domain-containing protein</fullName>
    </recommendedName>
</protein>
<dbReference type="InterPro" id="IPR015231">
    <property type="entry name" value="DUF1934"/>
</dbReference>
<gene>
    <name evidence="1" type="ORF">WS74_0056</name>
</gene>
<dbReference type="KEGG" id="wce:WS08_0057"/>
<dbReference type="OrthoDB" id="2151645at2"/>
<accession>A0A075TXH4</accession>
<dbReference type="InterPro" id="IPR012674">
    <property type="entry name" value="Calycin"/>
</dbReference>
<dbReference type="KEGG" id="wct:WS74_0056"/>
<proteinExistence type="predicted"/>